<dbReference type="SUPFAM" id="SSF50814">
    <property type="entry name" value="Lipocalins"/>
    <property type="match status" value="1"/>
</dbReference>
<keyword evidence="2" id="KW-1185">Reference proteome</keyword>
<evidence type="ECO:0000313" key="2">
    <source>
        <dbReference type="Proteomes" id="UP000410492"/>
    </source>
</evidence>
<dbReference type="AlphaFoldDB" id="A0A653D9B8"/>
<gene>
    <name evidence="1" type="ORF">CALMAC_LOCUS15391</name>
</gene>
<reference evidence="1 2" key="1">
    <citation type="submission" date="2019-01" db="EMBL/GenBank/DDBJ databases">
        <authorList>
            <person name="Sayadi A."/>
        </authorList>
    </citation>
    <scope>NUCLEOTIDE SEQUENCE [LARGE SCALE GENOMIC DNA]</scope>
</reference>
<proteinExistence type="predicted"/>
<name>A0A653D9B8_CALMS</name>
<evidence type="ECO:0000313" key="1">
    <source>
        <dbReference type="EMBL" id="VEN56506.1"/>
    </source>
</evidence>
<accession>A0A653D9B8</accession>
<dbReference type="OrthoDB" id="565904at2759"/>
<sequence length="141" mass="16223">IDLEKFSGIWYAQQRFGDYFVTPGCFRGNYIAYVPDEGFTCIFDYKNRNGQLESIPLQFDAAGSNYYKFTFSGTTYLVAFLAVEYDSYAVFYDCSSTEAFSYVLTRSRERNDTLIDIAVREAKQVSPFLPPPSKELNCEIF</sequence>
<organism evidence="1 2">
    <name type="scientific">Callosobruchus maculatus</name>
    <name type="common">Southern cowpea weevil</name>
    <name type="synonym">Pulse bruchid</name>
    <dbReference type="NCBI Taxonomy" id="64391"/>
    <lineage>
        <taxon>Eukaryota</taxon>
        <taxon>Metazoa</taxon>
        <taxon>Ecdysozoa</taxon>
        <taxon>Arthropoda</taxon>
        <taxon>Hexapoda</taxon>
        <taxon>Insecta</taxon>
        <taxon>Pterygota</taxon>
        <taxon>Neoptera</taxon>
        <taxon>Endopterygota</taxon>
        <taxon>Coleoptera</taxon>
        <taxon>Polyphaga</taxon>
        <taxon>Cucujiformia</taxon>
        <taxon>Chrysomeloidea</taxon>
        <taxon>Chrysomelidae</taxon>
        <taxon>Bruchinae</taxon>
        <taxon>Bruchini</taxon>
        <taxon>Callosobruchus</taxon>
    </lineage>
</organism>
<feature type="non-terminal residue" evidence="1">
    <location>
        <position position="1"/>
    </location>
</feature>
<dbReference type="EMBL" id="CAACVG010010738">
    <property type="protein sequence ID" value="VEN56506.1"/>
    <property type="molecule type" value="Genomic_DNA"/>
</dbReference>
<evidence type="ECO:0008006" key="3">
    <source>
        <dbReference type="Google" id="ProtNLM"/>
    </source>
</evidence>
<dbReference type="Gene3D" id="2.40.128.20">
    <property type="match status" value="1"/>
</dbReference>
<dbReference type="Proteomes" id="UP000410492">
    <property type="component" value="Unassembled WGS sequence"/>
</dbReference>
<protein>
    <recommendedName>
        <fullName evidence="3">Lipocalin/cytosolic fatty-acid binding domain-containing protein</fullName>
    </recommendedName>
</protein>
<dbReference type="InterPro" id="IPR012674">
    <property type="entry name" value="Calycin"/>
</dbReference>